<accession>A0A177B3W3</accession>
<protein>
    <submittedName>
        <fullName evidence="1">Uncharacterized protein</fullName>
    </submittedName>
</protein>
<gene>
    <name evidence="1" type="ORF">A3Q56_03247</name>
</gene>
<evidence type="ECO:0000313" key="2">
    <source>
        <dbReference type="Proteomes" id="UP000078046"/>
    </source>
</evidence>
<organism evidence="1 2">
    <name type="scientific">Intoshia linei</name>
    <dbReference type="NCBI Taxonomy" id="1819745"/>
    <lineage>
        <taxon>Eukaryota</taxon>
        <taxon>Metazoa</taxon>
        <taxon>Spiralia</taxon>
        <taxon>Lophotrochozoa</taxon>
        <taxon>Mesozoa</taxon>
        <taxon>Orthonectida</taxon>
        <taxon>Rhopaluridae</taxon>
        <taxon>Intoshia</taxon>
    </lineage>
</organism>
<dbReference type="AlphaFoldDB" id="A0A177B3W3"/>
<dbReference type="Proteomes" id="UP000078046">
    <property type="component" value="Unassembled WGS sequence"/>
</dbReference>
<dbReference type="EMBL" id="LWCA01000366">
    <property type="protein sequence ID" value="OAF68916.1"/>
    <property type="molecule type" value="Genomic_DNA"/>
</dbReference>
<reference evidence="1 2" key="1">
    <citation type="submission" date="2016-04" db="EMBL/GenBank/DDBJ databases">
        <title>The genome of Intoshia linei affirms orthonectids as highly simplified spiralians.</title>
        <authorList>
            <person name="Mikhailov K.V."/>
            <person name="Slusarev G.S."/>
            <person name="Nikitin M.A."/>
            <person name="Logacheva M.D."/>
            <person name="Penin A."/>
            <person name="Aleoshin V."/>
            <person name="Panchin Y.V."/>
        </authorList>
    </citation>
    <scope>NUCLEOTIDE SEQUENCE [LARGE SCALE GENOMIC DNA]</scope>
    <source>
        <strain evidence="1">Intl2013</strain>
        <tissue evidence="1">Whole animal</tissue>
    </source>
</reference>
<name>A0A177B3W3_9BILA</name>
<keyword evidence="2" id="KW-1185">Reference proteome</keyword>
<proteinExistence type="predicted"/>
<comment type="caution">
    <text evidence="1">The sequence shown here is derived from an EMBL/GenBank/DDBJ whole genome shotgun (WGS) entry which is preliminary data.</text>
</comment>
<sequence>MELSNDFVTIDSKTKDTNIKTANFKFDVEYYFESGRIRGVTYK</sequence>
<evidence type="ECO:0000313" key="1">
    <source>
        <dbReference type="EMBL" id="OAF68916.1"/>
    </source>
</evidence>